<evidence type="ECO:0008006" key="4">
    <source>
        <dbReference type="Google" id="ProtNLM"/>
    </source>
</evidence>
<evidence type="ECO:0000256" key="2">
    <source>
        <dbReference type="SAM" id="Phobius"/>
    </source>
</evidence>
<organism evidence="3">
    <name type="scientific">hydrothermal vent metagenome</name>
    <dbReference type="NCBI Taxonomy" id="652676"/>
    <lineage>
        <taxon>unclassified sequences</taxon>
        <taxon>metagenomes</taxon>
        <taxon>ecological metagenomes</taxon>
    </lineage>
</organism>
<accession>A0A3B1DX89</accession>
<sequence length="547" mass="61612">MTQSTMPPSTTPPSTMSKSTMSKVASIISPLIVVAVSLLGYVVLVAQKKAPGQKVQADSISVVETIPVTLFNGHIEIKLDGTVTPLREITLSAEVAGRVEKKSPRCRAGKYLAPSSFILKIDSQDYDIEFNSLIKDLEEAAVVLKELEVEVINTNQLIELAEEDLKLQQKEMKRIQKLRERNVATGSQLDKANQILLVSKRSLEMQRNQYRLLGTKRFRLYRSGEKILLRLKQAYLNQQRTTITSPVRGIIVKDHVEQGEYVKKGDPLVTIEETSAVEIRCNLKMDELYWIRQQSTSNQKKVSIKSLSKKKAKKRVKKKTDSFETFNKQVADHERLRKKLDQLLAQVSGDNFDDIHRPLMRLVEDFLKEESSLAVNMSDASGQISDVSLKQRISYELPLTPVKVTYQLNDEIFSWEGELSRFDGAGLDEKTRTIPCRVIVRHPLQSSEANKKGLPALIRGMFVNLIMEVQTDIPLYQIPIQAIHPGAVIWVAKKGKLHIQPVSIIRQTSEYALVRVEKNKIMAGDNIIISPLATVEEGLPVKVKGVQ</sequence>
<protein>
    <recommendedName>
        <fullName evidence="4">RND efflux pump membrane fusion protein barrel-sandwich domain-containing protein</fullName>
    </recommendedName>
</protein>
<dbReference type="Gene3D" id="1.10.287.470">
    <property type="entry name" value="Helix hairpin bin"/>
    <property type="match status" value="1"/>
</dbReference>
<dbReference type="EMBL" id="UOGL01000397">
    <property type="protein sequence ID" value="VAX40050.1"/>
    <property type="molecule type" value="Genomic_DNA"/>
</dbReference>
<dbReference type="Gene3D" id="2.40.30.170">
    <property type="match status" value="1"/>
</dbReference>
<feature type="coiled-coil region" evidence="1">
    <location>
        <begin position="130"/>
        <end position="178"/>
    </location>
</feature>
<evidence type="ECO:0000256" key="1">
    <source>
        <dbReference type="SAM" id="Coils"/>
    </source>
</evidence>
<keyword evidence="1" id="KW-0175">Coiled coil</keyword>
<gene>
    <name evidence="3" type="ORF">MNBD_PLANCTO02-2767</name>
</gene>
<dbReference type="Gene3D" id="2.40.50.100">
    <property type="match status" value="1"/>
</dbReference>
<dbReference type="PANTHER" id="PTHR30469:SF15">
    <property type="entry name" value="HLYD FAMILY OF SECRETION PROTEINS"/>
    <property type="match status" value="1"/>
</dbReference>
<dbReference type="GO" id="GO:0015562">
    <property type="term" value="F:efflux transmembrane transporter activity"/>
    <property type="evidence" value="ECO:0007669"/>
    <property type="project" value="TreeGrafter"/>
</dbReference>
<name>A0A3B1DX89_9ZZZZ</name>
<proteinExistence type="predicted"/>
<keyword evidence="2" id="KW-0812">Transmembrane</keyword>
<dbReference type="PANTHER" id="PTHR30469">
    <property type="entry name" value="MULTIDRUG RESISTANCE PROTEIN MDTA"/>
    <property type="match status" value="1"/>
</dbReference>
<dbReference type="SUPFAM" id="SSF111369">
    <property type="entry name" value="HlyD-like secretion proteins"/>
    <property type="match status" value="1"/>
</dbReference>
<keyword evidence="2" id="KW-1133">Transmembrane helix</keyword>
<evidence type="ECO:0000313" key="3">
    <source>
        <dbReference type="EMBL" id="VAX40050.1"/>
    </source>
</evidence>
<dbReference type="Gene3D" id="2.40.420.20">
    <property type="match status" value="1"/>
</dbReference>
<dbReference type="GO" id="GO:1990281">
    <property type="term" value="C:efflux pump complex"/>
    <property type="evidence" value="ECO:0007669"/>
    <property type="project" value="TreeGrafter"/>
</dbReference>
<reference evidence="3" key="1">
    <citation type="submission" date="2018-06" db="EMBL/GenBank/DDBJ databases">
        <authorList>
            <person name="Zhirakovskaya E."/>
        </authorList>
    </citation>
    <scope>NUCLEOTIDE SEQUENCE</scope>
</reference>
<dbReference type="AlphaFoldDB" id="A0A3B1DX89"/>
<keyword evidence="2" id="KW-0472">Membrane</keyword>
<feature type="transmembrane region" description="Helical" evidence="2">
    <location>
        <begin position="24"/>
        <end position="46"/>
    </location>
</feature>